<dbReference type="Proteomes" id="UP000635606">
    <property type="component" value="Unassembled WGS sequence"/>
</dbReference>
<dbReference type="AlphaFoldDB" id="A0A8J4ED74"/>
<name>A0A8J4ED74_9ACTN</name>
<accession>A0A8J4ED74</accession>
<dbReference type="RefSeq" id="WP_203931118.1">
    <property type="nucleotide sequence ID" value="NZ_BOPH01000087.1"/>
</dbReference>
<proteinExistence type="predicted"/>
<gene>
    <name evidence="1" type="ORF">Voc01_061470</name>
</gene>
<sequence length="157" mass="17259">MPPPNWNDDNELIRDLGAALRAGPPGRPDPLEQMVIDAAETVRRWRTSDPDLELAVLLYDSTLDRRVLVRDGGEPPRTLVFGHGGRHVELEIDDGGIEGQLVPPQPGTVRLQTASGTSVETTADEVGCFHFELPHRVPVRIECAVGGERLLTEWIVT</sequence>
<reference evidence="1" key="1">
    <citation type="submission" date="2021-01" db="EMBL/GenBank/DDBJ databases">
        <title>Whole genome shotgun sequence of Virgisporangium ochraceum NBRC 16418.</title>
        <authorList>
            <person name="Komaki H."/>
            <person name="Tamura T."/>
        </authorList>
    </citation>
    <scope>NUCLEOTIDE SEQUENCE</scope>
    <source>
        <strain evidence="1">NBRC 16418</strain>
    </source>
</reference>
<evidence type="ECO:0000313" key="1">
    <source>
        <dbReference type="EMBL" id="GIJ71230.1"/>
    </source>
</evidence>
<dbReference type="EMBL" id="BOPH01000087">
    <property type="protein sequence ID" value="GIJ71230.1"/>
    <property type="molecule type" value="Genomic_DNA"/>
</dbReference>
<protein>
    <submittedName>
        <fullName evidence="1">Uncharacterized protein</fullName>
    </submittedName>
</protein>
<comment type="caution">
    <text evidence="1">The sequence shown here is derived from an EMBL/GenBank/DDBJ whole genome shotgun (WGS) entry which is preliminary data.</text>
</comment>
<keyword evidence="2" id="KW-1185">Reference proteome</keyword>
<organism evidence="1 2">
    <name type="scientific">Virgisporangium ochraceum</name>
    <dbReference type="NCBI Taxonomy" id="65505"/>
    <lineage>
        <taxon>Bacteria</taxon>
        <taxon>Bacillati</taxon>
        <taxon>Actinomycetota</taxon>
        <taxon>Actinomycetes</taxon>
        <taxon>Micromonosporales</taxon>
        <taxon>Micromonosporaceae</taxon>
        <taxon>Virgisporangium</taxon>
    </lineage>
</organism>
<evidence type="ECO:0000313" key="2">
    <source>
        <dbReference type="Proteomes" id="UP000635606"/>
    </source>
</evidence>